<organism evidence="4 5">
    <name type="scientific">Adineta steineri</name>
    <dbReference type="NCBI Taxonomy" id="433720"/>
    <lineage>
        <taxon>Eukaryota</taxon>
        <taxon>Metazoa</taxon>
        <taxon>Spiralia</taxon>
        <taxon>Gnathifera</taxon>
        <taxon>Rotifera</taxon>
        <taxon>Eurotatoria</taxon>
        <taxon>Bdelloidea</taxon>
        <taxon>Adinetida</taxon>
        <taxon>Adinetidae</taxon>
        <taxon>Adineta</taxon>
    </lineage>
</organism>
<accession>A0A819TDZ9</accession>
<keyword evidence="2" id="KW-0732">Signal</keyword>
<feature type="chain" id="PRO_5036415860" description="Envelope fusion glycoprotein" evidence="2">
    <location>
        <begin position="26"/>
        <end position="654"/>
    </location>
</feature>
<keyword evidence="1" id="KW-0812">Transmembrane</keyword>
<keyword evidence="1" id="KW-0472">Membrane</keyword>
<dbReference type="Proteomes" id="UP000663845">
    <property type="component" value="Unassembled WGS sequence"/>
</dbReference>
<keyword evidence="1" id="KW-1133">Transmembrane helix</keyword>
<evidence type="ECO:0000256" key="2">
    <source>
        <dbReference type="SAM" id="SignalP"/>
    </source>
</evidence>
<dbReference type="EMBL" id="CAJNOG010003178">
    <property type="protein sequence ID" value="CAF1526982.1"/>
    <property type="molecule type" value="Genomic_DNA"/>
</dbReference>
<comment type="caution">
    <text evidence="4">The sequence shown here is derived from an EMBL/GenBank/DDBJ whole genome shotgun (WGS) entry which is preliminary data.</text>
</comment>
<evidence type="ECO:0008006" key="6">
    <source>
        <dbReference type="Google" id="ProtNLM"/>
    </source>
</evidence>
<feature type="signal peptide" evidence="2">
    <location>
        <begin position="1"/>
        <end position="25"/>
    </location>
</feature>
<dbReference type="EMBL" id="CAJOAZ010004844">
    <property type="protein sequence ID" value="CAF4077502.1"/>
    <property type="molecule type" value="Genomic_DNA"/>
</dbReference>
<proteinExistence type="predicted"/>
<sequence>MTKHKRTAVIVLLVAIIVTLDVTQSTNILQIPKADVLHTKSGLILHYVSEYRPANRIVTFTVTIPMYPDMCYLIPRGAMKKIPQCQSNSKIMQKHAKELKTVEKAKITTTKRTTTRSITTVRIPWTTPLIASPTKSSVISRTNSSIVIRTPLQRVKRWLAALIPIGIGTGSLIMSAIDFVQNRNLKSQVNMMHNAIKTLGLMSQNQQAQILHLNEGEFKVARELNYTQVALNKTIALVNEHGDILREHTDALRTIMSQTSFLNSRLNSIAHTMETHFIHTSMDDILSNRLNLHFVHQKDLPNVVDMVTKSLNITFDDADNSVPMIELITRLLVRQQIDFLPCKTPDSTDAGLLIGNLVFTSYFAAPSQDQASFSVYEVVPIPFTHSNRRVRLAQMPAYLGIESSLQQFIRWSKEEAAACDFEVMSSCRETPPSRKEASDDCLYQVLTDSTLTACRTELYTDRLFLRRVGHHWAISSNQSVKCHSVTSSDLEHHTIGHNEEVILPPVALITTMNTKSLACDQFFLPGLAVTVATPIQLIYNASVNRLQKDFLDLQETLANETHWAKLPYISSEVQAIIEFIQSTPKPITTGYLQQWTEHPFSLTTLILVAAMVVLCVLLLYYIRTKIRTGANMTITMPSCAMELMTLPSLKSTAT</sequence>
<gene>
    <name evidence="3" type="ORF">JYZ213_LOCUS44906</name>
    <name evidence="4" type="ORF">OXD698_LOCUS34092</name>
</gene>
<dbReference type="Proteomes" id="UP000663844">
    <property type="component" value="Unassembled WGS sequence"/>
</dbReference>
<reference evidence="4" key="1">
    <citation type="submission" date="2021-02" db="EMBL/GenBank/DDBJ databases">
        <authorList>
            <person name="Nowell W R."/>
        </authorList>
    </citation>
    <scope>NUCLEOTIDE SEQUENCE</scope>
</reference>
<evidence type="ECO:0000256" key="1">
    <source>
        <dbReference type="SAM" id="Phobius"/>
    </source>
</evidence>
<dbReference type="AlphaFoldDB" id="A0A819TDZ9"/>
<protein>
    <recommendedName>
        <fullName evidence="6">Envelope fusion glycoprotein</fullName>
    </recommendedName>
</protein>
<feature type="transmembrane region" description="Helical" evidence="1">
    <location>
        <begin position="600"/>
        <end position="622"/>
    </location>
</feature>
<feature type="transmembrane region" description="Helical" evidence="1">
    <location>
        <begin position="158"/>
        <end position="180"/>
    </location>
</feature>
<evidence type="ECO:0000313" key="5">
    <source>
        <dbReference type="Proteomes" id="UP000663844"/>
    </source>
</evidence>
<name>A0A819TDZ9_9BILA</name>
<evidence type="ECO:0000313" key="3">
    <source>
        <dbReference type="EMBL" id="CAF1526982.1"/>
    </source>
</evidence>
<evidence type="ECO:0000313" key="4">
    <source>
        <dbReference type="EMBL" id="CAF4077502.1"/>
    </source>
</evidence>